<evidence type="ECO:0000313" key="2">
    <source>
        <dbReference type="EMBL" id="PNH00306.1"/>
    </source>
</evidence>
<organism evidence="2 3">
    <name type="scientific">Tetrabaena socialis</name>
    <dbReference type="NCBI Taxonomy" id="47790"/>
    <lineage>
        <taxon>Eukaryota</taxon>
        <taxon>Viridiplantae</taxon>
        <taxon>Chlorophyta</taxon>
        <taxon>core chlorophytes</taxon>
        <taxon>Chlorophyceae</taxon>
        <taxon>CS clade</taxon>
        <taxon>Chlamydomonadales</taxon>
        <taxon>Tetrabaenaceae</taxon>
        <taxon>Tetrabaena</taxon>
    </lineage>
</organism>
<evidence type="ECO:0000256" key="1">
    <source>
        <dbReference type="SAM" id="MobiDB-lite"/>
    </source>
</evidence>
<feature type="region of interest" description="Disordered" evidence="1">
    <location>
        <begin position="150"/>
        <end position="226"/>
    </location>
</feature>
<evidence type="ECO:0000313" key="3">
    <source>
        <dbReference type="Proteomes" id="UP000236333"/>
    </source>
</evidence>
<feature type="non-terminal residue" evidence="2">
    <location>
        <position position="1"/>
    </location>
</feature>
<dbReference type="InterPro" id="IPR014729">
    <property type="entry name" value="Rossmann-like_a/b/a_fold"/>
</dbReference>
<gene>
    <name evidence="2" type="ORF">TSOC_013887</name>
</gene>
<feature type="compositionally biased region" description="Low complexity" evidence="1">
    <location>
        <begin position="173"/>
        <end position="197"/>
    </location>
</feature>
<name>A0A2J7ZJ69_9CHLO</name>
<accession>A0A2J7ZJ69</accession>
<dbReference type="EMBL" id="PGGS01001515">
    <property type="protein sequence ID" value="PNH00306.1"/>
    <property type="molecule type" value="Genomic_DNA"/>
</dbReference>
<dbReference type="AlphaFoldDB" id="A0A2J7ZJ69"/>
<proteinExistence type="predicted"/>
<protein>
    <submittedName>
        <fullName evidence="2">Uncharacterized protein</fullName>
    </submittedName>
</protein>
<dbReference type="Gene3D" id="3.40.50.620">
    <property type="entry name" value="HUPs"/>
    <property type="match status" value="1"/>
</dbReference>
<comment type="caution">
    <text evidence="2">The sequence shown here is derived from an EMBL/GenBank/DDBJ whole genome shotgun (WGS) entry which is preliminary data.</text>
</comment>
<reference evidence="2 3" key="1">
    <citation type="journal article" date="2017" name="Mol. Biol. Evol.">
        <title>The 4-celled Tetrabaena socialis nuclear genome reveals the essential components for genetic control of cell number at the origin of multicellularity in the volvocine lineage.</title>
        <authorList>
            <person name="Featherston J."/>
            <person name="Arakaki Y."/>
            <person name="Hanschen E.R."/>
            <person name="Ferris P.J."/>
            <person name="Michod R.E."/>
            <person name="Olson B.J.S.C."/>
            <person name="Nozaki H."/>
            <person name="Durand P.M."/>
        </authorList>
    </citation>
    <scope>NUCLEOTIDE SEQUENCE [LARGE SCALE GENOMIC DNA]</scope>
    <source>
        <strain evidence="2 3">NIES-571</strain>
    </source>
</reference>
<dbReference type="Proteomes" id="UP000236333">
    <property type="component" value="Unassembled WGS sequence"/>
</dbReference>
<sequence length="226" mass="22931">LGGTESFNLRRADASEEVKESVEALGTQSETMAGGQGVVLLPQQRGMAAFMGVNPILDWTYHEAWAVLCVAHAPYRKLHDQRLHVRGGHGSGVGVHVHALAAGGSSRGGVPGGGSLVSEPSLPAFLARTAAAITAIAADVEAACGDMPPSAAGGGVDLPPTATKGCRPRRGSPRPTSRSALQLPHSSHAPAHHWAGGWAAGRLERAGRVKAGQAGSSKLGRTAAGS</sequence>
<keyword evidence="3" id="KW-1185">Reference proteome</keyword>